<evidence type="ECO:0000313" key="2">
    <source>
        <dbReference type="EMBL" id="GIY46267.1"/>
    </source>
</evidence>
<organism evidence="2 3">
    <name type="scientific">Caerostris extrusa</name>
    <name type="common">Bark spider</name>
    <name type="synonym">Caerostris bankana</name>
    <dbReference type="NCBI Taxonomy" id="172846"/>
    <lineage>
        <taxon>Eukaryota</taxon>
        <taxon>Metazoa</taxon>
        <taxon>Ecdysozoa</taxon>
        <taxon>Arthropoda</taxon>
        <taxon>Chelicerata</taxon>
        <taxon>Arachnida</taxon>
        <taxon>Araneae</taxon>
        <taxon>Araneomorphae</taxon>
        <taxon>Entelegynae</taxon>
        <taxon>Araneoidea</taxon>
        <taxon>Araneidae</taxon>
        <taxon>Caerostris</taxon>
    </lineage>
</organism>
<proteinExistence type="predicted"/>
<sequence length="559" mass="63687">MILDKTSITRRQYKFSMDGHTVNWAFLDLLISNMKKTEENPEIPDIGSCDSGVFFKSDIVICDADSIEEIKRHAQRLTLFLKSTPFLTEAYILDYFVEKLWTRLPSRWLEIIFNFDIEDLELFINPEKSMRYRQPWPLSLLCFRASASALAITRKSISSPEAIKKFLSKNFASKSTSSDIDSTSEKTEWSFSSEFENKSGQHKSIPEFCRRHVKPKKQHEIFRMAQVADTVMKYFDLNHAIDVGAGQGHLSRLLALCYNLKLATIEANQFYVSGAVKFDKQAISRFEHGKKSDSNKNDNEDISRNVATVPHHVKSSVTLSSSESCLEKILKDAWCQSSEECEEKFALMGLHTCGNLAETILKTFLKCNQSQVLLSIGCCYMKLETNIDGEGYPLSNFIKSLPDHSLSYEAKEMACHALEMYVQRLHDKVSHLKIHCYRATLEKCIVHHYPTLKHLGLRGVKHAELIPFHEYAEKALSKASISIPKEFLSSADIQSCLARWKEVLIFYSLRLIVAPVVESLILIDRLIYLYEQGCPGCIAPIFDASLSPRNQILISAKCD</sequence>
<dbReference type="InterPro" id="IPR052220">
    <property type="entry name" value="METTL25"/>
</dbReference>
<dbReference type="AlphaFoldDB" id="A0AAV4TLJ3"/>
<accession>A0AAV4TLJ3</accession>
<comment type="caution">
    <text evidence="2">The sequence shown here is derived from an EMBL/GenBank/DDBJ whole genome shotgun (WGS) entry which is preliminary data.</text>
</comment>
<keyword evidence="3" id="KW-1185">Reference proteome</keyword>
<dbReference type="PANTHER" id="PTHR12496">
    <property type="entry name" value="CGI-41 METHYLTRANSFERASE"/>
    <property type="match status" value="1"/>
</dbReference>
<evidence type="ECO:0000313" key="3">
    <source>
        <dbReference type="Proteomes" id="UP001054945"/>
    </source>
</evidence>
<reference evidence="2 3" key="1">
    <citation type="submission" date="2021-06" db="EMBL/GenBank/DDBJ databases">
        <title>Caerostris extrusa draft genome.</title>
        <authorList>
            <person name="Kono N."/>
            <person name="Arakawa K."/>
        </authorList>
    </citation>
    <scope>NUCLEOTIDE SEQUENCE [LARGE SCALE GENOMIC DNA]</scope>
</reference>
<feature type="domain" description="Methyltransferase" evidence="1">
    <location>
        <begin position="216"/>
        <end position="385"/>
    </location>
</feature>
<gene>
    <name evidence="2" type="primary">Rrnad1</name>
    <name evidence="2" type="ORF">CEXT_375921</name>
</gene>
<dbReference type="Pfam" id="PF13679">
    <property type="entry name" value="Methyltransf_32"/>
    <property type="match status" value="1"/>
</dbReference>
<evidence type="ECO:0000259" key="1">
    <source>
        <dbReference type="Pfam" id="PF13679"/>
    </source>
</evidence>
<protein>
    <submittedName>
        <fullName evidence="2">Protein RRNAD1</fullName>
    </submittedName>
</protein>
<name>A0AAV4TLJ3_CAEEX</name>
<dbReference type="Proteomes" id="UP001054945">
    <property type="component" value="Unassembled WGS sequence"/>
</dbReference>
<dbReference type="PANTHER" id="PTHR12496:SF2">
    <property type="entry name" value="METHYLTRANSFERASE-LIKE PROTEIN 25B"/>
    <property type="match status" value="1"/>
</dbReference>
<dbReference type="InterPro" id="IPR025714">
    <property type="entry name" value="Methyltranfer_dom"/>
</dbReference>
<dbReference type="EMBL" id="BPLR01011394">
    <property type="protein sequence ID" value="GIY46267.1"/>
    <property type="molecule type" value="Genomic_DNA"/>
</dbReference>